<feature type="region of interest" description="Disordered" evidence="1">
    <location>
        <begin position="31"/>
        <end position="72"/>
    </location>
</feature>
<dbReference type="InterPro" id="IPR007789">
    <property type="entry name" value="DUF688"/>
</dbReference>
<protein>
    <submittedName>
        <fullName evidence="2">Uncharacterized protein</fullName>
    </submittedName>
</protein>
<organism evidence="2 3">
    <name type="scientific">Rhynchospora breviuscula</name>
    <dbReference type="NCBI Taxonomy" id="2022672"/>
    <lineage>
        <taxon>Eukaryota</taxon>
        <taxon>Viridiplantae</taxon>
        <taxon>Streptophyta</taxon>
        <taxon>Embryophyta</taxon>
        <taxon>Tracheophyta</taxon>
        <taxon>Spermatophyta</taxon>
        <taxon>Magnoliopsida</taxon>
        <taxon>Liliopsida</taxon>
        <taxon>Poales</taxon>
        <taxon>Cyperaceae</taxon>
        <taxon>Cyperoideae</taxon>
        <taxon>Rhynchosporeae</taxon>
        <taxon>Rhynchospora</taxon>
    </lineage>
</organism>
<name>A0A9Q0C226_9POAL</name>
<dbReference type="Proteomes" id="UP001151287">
    <property type="component" value="Unassembled WGS sequence"/>
</dbReference>
<dbReference type="AlphaFoldDB" id="A0A9Q0C226"/>
<sequence length="209" mass="22210">MKEPSIPIPLPLPPPPLETMAVHMPMRHRVRHTVASSTRTTSSHSSSLLSSPTSSSSLSSSSSSTSSSSIPFSWEHRPGIPKNPNAFEALSLPLPLPPSRHTGTVTSSRSGLGTGSKTVSDPFVTALSECAKEGFECIPVGTATHSRRRPTAVGTMAVPTKITGRLGLLDLYGCKTAISVVDAAVSLPRTGRRVSTYRVISRQNRSEKR</sequence>
<gene>
    <name evidence="2" type="ORF">LUZ63_017227</name>
</gene>
<dbReference type="PANTHER" id="PTHR33696">
    <property type="entry name" value="T22J18.15-RELATED"/>
    <property type="match status" value="1"/>
</dbReference>
<dbReference type="OrthoDB" id="1925896at2759"/>
<feature type="compositionally biased region" description="Low complexity" evidence="1">
    <location>
        <begin position="36"/>
        <end position="69"/>
    </location>
</feature>
<evidence type="ECO:0000256" key="1">
    <source>
        <dbReference type="SAM" id="MobiDB-lite"/>
    </source>
</evidence>
<evidence type="ECO:0000313" key="3">
    <source>
        <dbReference type="Proteomes" id="UP001151287"/>
    </source>
</evidence>
<dbReference type="PANTHER" id="PTHR33696:SF1">
    <property type="entry name" value="T22J18.15"/>
    <property type="match status" value="1"/>
</dbReference>
<keyword evidence="3" id="KW-1185">Reference proteome</keyword>
<accession>A0A9Q0C226</accession>
<feature type="region of interest" description="Disordered" evidence="1">
    <location>
        <begin position="91"/>
        <end position="116"/>
    </location>
</feature>
<comment type="caution">
    <text evidence="2">The sequence shown here is derived from an EMBL/GenBank/DDBJ whole genome shotgun (WGS) entry which is preliminary data.</text>
</comment>
<dbReference type="Pfam" id="PF05097">
    <property type="entry name" value="DUF688"/>
    <property type="match status" value="1"/>
</dbReference>
<reference evidence="2" key="1">
    <citation type="journal article" date="2022" name="Cell">
        <title>Repeat-based holocentromeres influence genome architecture and karyotype evolution.</title>
        <authorList>
            <person name="Hofstatter P.G."/>
            <person name="Thangavel G."/>
            <person name="Lux T."/>
            <person name="Neumann P."/>
            <person name="Vondrak T."/>
            <person name="Novak P."/>
            <person name="Zhang M."/>
            <person name="Costa L."/>
            <person name="Castellani M."/>
            <person name="Scott A."/>
            <person name="Toegelov H."/>
            <person name="Fuchs J."/>
            <person name="Mata-Sucre Y."/>
            <person name="Dias Y."/>
            <person name="Vanzela A.L.L."/>
            <person name="Huettel B."/>
            <person name="Almeida C.C.S."/>
            <person name="Simkova H."/>
            <person name="Souza G."/>
            <person name="Pedrosa-Harand A."/>
            <person name="Macas J."/>
            <person name="Mayer K.F.X."/>
            <person name="Houben A."/>
            <person name="Marques A."/>
        </authorList>
    </citation>
    <scope>NUCLEOTIDE SEQUENCE</scope>
    <source>
        <strain evidence="2">RhyBre1mFocal</strain>
    </source>
</reference>
<dbReference type="EMBL" id="JAMQYH010000005">
    <property type="protein sequence ID" value="KAJ1685837.1"/>
    <property type="molecule type" value="Genomic_DNA"/>
</dbReference>
<evidence type="ECO:0000313" key="2">
    <source>
        <dbReference type="EMBL" id="KAJ1685837.1"/>
    </source>
</evidence>
<feature type="compositionally biased region" description="Polar residues" evidence="1">
    <location>
        <begin position="101"/>
        <end position="116"/>
    </location>
</feature>
<proteinExistence type="predicted"/>